<feature type="domain" description="C2H2-type" evidence="6">
    <location>
        <begin position="66"/>
        <end position="93"/>
    </location>
</feature>
<dbReference type="PROSITE" id="PS00028">
    <property type="entry name" value="ZINC_FINGER_C2H2_1"/>
    <property type="match status" value="1"/>
</dbReference>
<keyword evidence="1" id="KW-0479">Metal-binding</keyword>
<evidence type="ECO:0000313" key="8">
    <source>
        <dbReference type="Proteomes" id="UP000801492"/>
    </source>
</evidence>
<dbReference type="Gene3D" id="3.30.160.60">
    <property type="entry name" value="Classic Zinc Finger"/>
    <property type="match status" value="1"/>
</dbReference>
<keyword evidence="8" id="KW-1185">Reference proteome</keyword>
<dbReference type="InterPro" id="IPR036236">
    <property type="entry name" value="Znf_C2H2_sf"/>
</dbReference>
<dbReference type="Proteomes" id="UP000801492">
    <property type="component" value="Unassembled WGS sequence"/>
</dbReference>
<dbReference type="GO" id="GO:0008270">
    <property type="term" value="F:zinc ion binding"/>
    <property type="evidence" value="ECO:0007669"/>
    <property type="project" value="UniProtKB-KW"/>
</dbReference>
<keyword evidence="4" id="KW-0862">Zinc</keyword>
<dbReference type="AlphaFoldDB" id="A0A8K0CRY3"/>
<dbReference type="EMBL" id="VTPC01008709">
    <property type="protein sequence ID" value="KAF2892505.1"/>
    <property type="molecule type" value="Genomic_DNA"/>
</dbReference>
<keyword evidence="2" id="KW-0677">Repeat</keyword>
<dbReference type="SMART" id="SM00355">
    <property type="entry name" value="ZnF_C2H2"/>
    <property type="match status" value="2"/>
</dbReference>
<evidence type="ECO:0000256" key="4">
    <source>
        <dbReference type="ARBA" id="ARBA00022833"/>
    </source>
</evidence>
<accession>A0A8K0CRY3</accession>
<evidence type="ECO:0000259" key="6">
    <source>
        <dbReference type="PROSITE" id="PS50157"/>
    </source>
</evidence>
<dbReference type="PROSITE" id="PS50157">
    <property type="entry name" value="ZINC_FINGER_C2H2_2"/>
    <property type="match status" value="2"/>
</dbReference>
<evidence type="ECO:0000256" key="1">
    <source>
        <dbReference type="ARBA" id="ARBA00022723"/>
    </source>
</evidence>
<evidence type="ECO:0000313" key="7">
    <source>
        <dbReference type="EMBL" id="KAF2892505.1"/>
    </source>
</evidence>
<dbReference type="OrthoDB" id="3437960at2759"/>
<sequence>MGDGEDVSNVLIICEAILVRSKGRHYSKYMQNEKGRFPCPKCTCSYKQKTHLIRHLNYECGVEPRFTCMHCGKKFKQKSNYQTHLRFLHSYPV</sequence>
<dbReference type="FunFam" id="3.30.160.60:FF:000100">
    <property type="entry name" value="Zinc finger 45-like"/>
    <property type="match status" value="1"/>
</dbReference>
<feature type="domain" description="C2H2-type" evidence="6">
    <location>
        <begin position="37"/>
        <end position="64"/>
    </location>
</feature>
<dbReference type="InterPro" id="IPR013087">
    <property type="entry name" value="Znf_C2H2_type"/>
</dbReference>
<reference evidence="7" key="1">
    <citation type="submission" date="2019-08" db="EMBL/GenBank/DDBJ databases">
        <title>The genome of the North American firefly Photinus pyralis.</title>
        <authorList>
            <consortium name="Photinus pyralis genome working group"/>
            <person name="Fallon T.R."/>
            <person name="Sander Lower S.E."/>
            <person name="Weng J.-K."/>
        </authorList>
    </citation>
    <scope>NUCLEOTIDE SEQUENCE</scope>
    <source>
        <strain evidence="7">TRF0915ILg1</strain>
        <tissue evidence="7">Whole body</tissue>
    </source>
</reference>
<dbReference type="Pfam" id="PF00096">
    <property type="entry name" value="zf-C2H2"/>
    <property type="match status" value="2"/>
</dbReference>
<dbReference type="SUPFAM" id="SSF57667">
    <property type="entry name" value="beta-beta-alpha zinc fingers"/>
    <property type="match status" value="1"/>
</dbReference>
<comment type="caution">
    <text evidence="7">The sequence shown here is derived from an EMBL/GenBank/DDBJ whole genome shotgun (WGS) entry which is preliminary data.</text>
</comment>
<protein>
    <recommendedName>
        <fullName evidence="6">C2H2-type domain-containing protein</fullName>
    </recommendedName>
</protein>
<proteinExistence type="predicted"/>
<name>A0A8K0CRY3_IGNLU</name>
<gene>
    <name evidence="7" type="ORF">ILUMI_13669</name>
</gene>
<evidence type="ECO:0000256" key="5">
    <source>
        <dbReference type="PROSITE-ProRule" id="PRU00042"/>
    </source>
</evidence>
<evidence type="ECO:0000256" key="3">
    <source>
        <dbReference type="ARBA" id="ARBA00022771"/>
    </source>
</evidence>
<keyword evidence="3 5" id="KW-0863">Zinc-finger</keyword>
<organism evidence="7 8">
    <name type="scientific">Ignelater luminosus</name>
    <name type="common">Cucubano</name>
    <name type="synonym">Pyrophorus luminosus</name>
    <dbReference type="NCBI Taxonomy" id="2038154"/>
    <lineage>
        <taxon>Eukaryota</taxon>
        <taxon>Metazoa</taxon>
        <taxon>Ecdysozoa</taxon>
        <taxon>Arthropoda</taxon>
        <taxon>Hexapoda</taxon>
        <taxon>Insecta</taxon>
        <taxon>Pterygota</taxon>
        <taxon>Neoptera</taxon>
        <taxon>Endopterygota</taxon>
        <taxon>Coleoptera</taxon>
        <taxon>Polyphaga</taxon>
        <taxon>Elateriformia</taxon>
        <taxon>Elateroidea</taxon>
        <taxon>Elateridae</taxon>
        <taxon>Agrypninae</taxon>
        <taxon>Pyrophorini</taxon>
        <taxon>Ignelater</taxon>
    </lineage>
</organism>
<evidence type="ECO:0000256" key="2">
    <source>
        <dbReference type="ARBA" id="ARBA00022737"/>
    </source>
</evidence>